<proteinExistence type="predicted"/>
<dbReference type="EMBL" id="NBNE01000311">
    <property type="protein sequence ID" value="OWZ20568.1"/>
    <property type="molecule type" value="Genomic_DNA"/>
</dbReference>
<accession>A0A225WU10</accession>
<gene>
    <name evidence="2" type="ORF">PHMEG_0005007</name>
</gene>
<comment type="caution">
    <text evidence="2">The sequence shown here is derived from an EMBL/GenBank/DDBJ whole genome shotgun (WGS) entry which is preliminary data.</text>
</comment>
<evidence type="ECO:0000256" key="1">
    <source>
        <dbReference type="SAM" id="MobiDB-lite"/>
    </source>
</evidence>
<feature type="region of interest" description="Disordered" evidence="1">
    <location>
        <begin position="78"/>
        <end position="100"/>
    </location>
</feature>
<dbReference type="Proteomes" id="UP000198211">
    <property type="component" value="Unassembled WGS sequence"/>
</dbReference>
<evidence type="ECO:0000313" key="3">
    <source>
        <dbReference type="Proteomes" id="UP000198211"/>
    </source>
</evidence>
<reference evidence="3" key="1">
    <citation type="submission" date="2017-03" db="EMBL/GenBank/DDBJ databases">
        <title>Phytopthora megakarya and P. palmivora, two closely related causual agents of cacao black pod achieved similar genome size and gene model numbers by different mechanisms.</title>
        <authorList>
            <person name="Ali S."/>
            <person name="Shao J."/>
            <person name="Larry D.J."/>
            <person name="Kronmiller B."/>
            <person name="Shen D."/>
            <person name="Strem M.D."/>
            <person name="Melnick R.L."/>
            <person name="Guiltinan M.J."/>
            <person name="Tyler B.M."/>
            <person name="Meinhardt L.W."/>
            <person name="Bailey B.A."/>
        </authorList>
    </citation>
    <scope>NUCLEOTIDE SEQUENCE [LARGE SCALE GENOMIC DNA]</scope>
    <source>
        <strain evidence="3">zdho120</strain>
    </source>
</reference>
<sequence>MAVVNGFLSPGPSLCHDLAAEVASLSLFRSHSSTSFTSLHWRNREKLHLHMQTIYPLAQLVDLVSVPIPPQEHKLVNTDEFYTEGKQNKRRQTAEPNHSRRVSSVFAAVTRLEVVCRSAATLVVLIRATLSPALTFGTKLGTMTQRSRQT</sequence>
<organism evidence="2 3">
    <name type="scientific">Phytophthora megakarya</name>
    <dbReference type="NCBI Taxonomy" id="4795"/>
    <lineage>
        <taxon>Eukaryota</taxon>
        <taxon>Sar</taxon>
        <taxon>Stramenopiles</taxon>
        <taxon>Oomycota</taxon>
        <taxon>Peronosporomycetes</taxon>
        <taxon>Peronosporales</taxon>
        <taxon>Peronosporaceae</taxon>
        <taxon>Phytophthora</taxon>
    </lineage>
</organism>
<protein>
    <submittedName>
        <fullName evidence="2">Uncharacterized protein</fullName>
    </submittedName>
</protein>
<keyword evidence="3" id="KW-1185">Reference proteome</keyword>
<evidence type="ECO:0000313" key="2">
    <source>
        <dbReference type="EMBL" id="OWZ20568.1"/>
    </source>
</evidence>
<name>A0A225WU10_9STRA</name>
<dbReference type="AlphaFoldDB" id="A0A225WU10"/>